<dbReference type="InterPro" id="IPR023753">
    <property type="entry name" value="FAD/NAD-binding_dom"/>
</dbReference>
<protein>
    <submittedName>
        <fullName evidence="7">Ferredoxin reductase</fullName>
    </submittedName>
</protein>
<accession>A0A1W6Z0A2</accession>
<keyword evidence="3" id="KW-0274">FAD</keyword>
<feature type="domain" description="FAD/NAD(P)-binding" evidence="5">
    <location>
        <begin position="6"/>
        <end position="309"/>
    </location>
</feature>
<proteinExistence type="predicted"/>
<dbReference type="InterPro" id="IPR050446">
    <property type="entry name" value="FAD-oxidoreductase/Apoptosis"/>
</dbReference>
<dbReference type="InterPro" id="IPR036188">
    <property type="entry name" value="FAD/NAD-bd_sf"/>
</dbReference>
<dbReference type="Gene3D" id="3.50.50.60">
    <property type="entry name" value="FAD/NAD(P)-binding domain"/>
    <property type="match status" value="2"/>
</dbReference>
<feature type="domain" description="Reductase C-terminal" evidence="6">
    <location>
        <begin position="328"/>
        <end position="414"/>
    </location>
</feature>
<comment type="cofactor">
    <cofactor evidence="1">
        <name>FAD</name>
        <dbReference type="ChEBI" id="CHEBI:57692"/>
    </cofactor>
</comment>
<dbReference type="SUPFAM" id="SSF55424">
    <property type="entry name" value="FAD/NAD-linked reductases, dimerisation (C-terminal) domain"/>
    <property type="match status" value="1"/>
</dbReference>
<dbReference type="Proteomes" id="UP000194139">
    <property type="component" value="Chromosome"/>
</dbReference>
<reference evidence="7 8" key="1">
    <citation type="submission" date="2017-05" db="EMBL/GenBank/DDBJ databases">
        <title>Complete and WGS of Bordetella genogroups.</title>
        <authorList>
            <person name="Spilker T."/>
            <person name="LiPuma J."/>
        </authorList>
    </citation>
    <scope>NUCLEOTIDE SEQUENCE [LARGE SCALE GENOMIC DNA]</scope>
    <source>
        <strain evidence="7 8">AU17164</strain>
    </source>
</reference>
<keyword evidence="8" id="KW-1185">Reference proteome</keyword>
<evidence type="ECO:0000259" key="5">
    <source>
        <dbReference type="Pfam" id="PF07992"/>
    </source>
</evidence>
<dbReference type="Pfam" id="PF07992">
    <property type="entry name" value="Pyr_redox_2"/>
    <property type="match status" value="1"/>
</dbReference>
<dbReference type="PRINTS" id="PR00411">
    <property type="entry name" value="PNDRDTASEI"/>
</dbReference>
<organism evidence="7 8">
    <name type="scientific">Bordetella genomosp. 9</name>
    <dbReference type="NCBI Taxonomy" id="1416803"/>
    <lineage>
        <taxon>Bacteria</taxon>
        <taxon>Pseudomonadati</taxon>
        <taxon>Pseudomonadota</taxon>
        <taxon>Betaproteobacteria</taxon>
        <taxon>Burkholderiales</taxon>
        <taxon>Alcaligenaceae</taxon>
        <taxon>Bordetella</taxon>
    </lineage>
</organism>
<evidence type="ECO:0000313" key="8">
    <source>
        <dbReference type="Proteomes" id="UP000194139"/>
    </source>
</evidence>
<keyword evidence="2" id="KW-0285">Flavoprotein</keyword>
<keyword evidence="4" id="KW-0560">Oxidoreductase</keyword>
<evidence type="ECO:0000259" key="6">
    <source>
        <dbReference type="Pfam" id="PF14759"/>
    </source>
</evidence>
<dbReference type="GO" id="GO:0016651">
    <property type="term" value="F:oxidoreductase activity, acting on NAD(P)H"/>
    <property type="evidence" value="ECO:0007669"/>
    <property type="project" value="TreeGrafter"/>
</dbReference>
<dbReference type="InterPro" id="IPR016156">
    <property type="entry name" value="FAD/NAD-linked_Rdtase_dimer_sf"/>
</dbReference>
<dbReference type="AlphaFoldDB" id="A0A1W6Z0A2"/>
<evidence type="ECO:0000313" key="7">
    <source>
        <dbReference type="EMBL" id="ARP86775.1"/>
    </source>
</evidence>
<evidence type="ECO:0000256" key="1">
    <source>
        <dbReference type="ARBA" id="ARBA00001974"/>
    </source>
</evidence>
<gene>
    <name evidence="7" type="ORF">CAL13_11580</name>
</gene>
<evidence type="ECO:0000256" key="2">
    <source>
        <dbReference type="ARBA" id="ARBA00022630"/>
    </source>
</evidence>
<dbReference type="PANTHER" id="PTHR43557:SF2">
    <property type="entry name" value="RIESKE DOMAIN-CONTAINING PROTEIN-RELATED"/>
    <property type="match status" value="1"/>
</dbReference>
<dbReference type="Pfam" id="PF14759">
    <property type="entry name" value="Reductase_C"/>
    <property type="match status" value="1"/>
</dbReference>
<name>A0A1W6Z0A2_9BORD</name>
<dbReference type="Gene3D" id="3.30.390.30">
    <property type="match status" value="1"/>
</dbReference>
<evidence type="ECO:0000256" key="3">
    <source>
        <dbReference type="ARBA" id="ARBA00022827"/>
    </source>
</evidence>
<sequence>MAVPASIVIVGAGQSGAMAAATLRHLGYAGRLTLVGREPHLPYERPPLSKAVLGDAGAEGSAAIHPPGFYAENGIALVRGTEALALDRGRREVRLSDGTALSYDRCVLATGGHPRELPILARGTSKVHYLRTMDDARSMRSCLTSAARVIVIGGGFLGLEVASTALDKHARVTIVESAGRLLPNALPAEFAQWLAARARAAGAALRLGARIAGVRLEADGRTPAGLELEGGETLDADAIVVAIGLQPEVDLARAAGLGIDPRNGGVKVDACCRTIDPNIYAIGDCASQHRPALGRDARLESWQNANEQARVAAAAILGADPPPAPYPWFWTDQFGCNIQMLGMPAPDIAYVCRGSAEPDAEAPRLLWLGHRDGVPVHGLAVNAAADLRQMRVLFERAIRGDVRGFTDPSVPLKSWTKACQQAAMTA</sequence>
<dbReference type="EMBL" id="CP021109">
    <property type="protein sequence ID" value="ARP86775.1"/>
    <property type="molecule type" value="Genomic_DNA"/>
</dbReference>
<dbReference type="InterPro" id="IPR028202">
    <property type="entry name" value="Reductase_C"/>
</dbReference>
<dbReference type="SUPFAM" id="SSF51905">
    <property type="entry name" value="FAD/NAD(P)-binding domain"/>
    <property type="match status" value="1"/>
</dbReference>
<dbReference type="RefSeq" id="WP_086072472.1">
    <property type="nucleotide sequence ID" value="NZ_CP021109.1"/>
</dbReference>
<dbReference type="PRINTS" id="PR00368">
    <property type="entry name" value="FADPNR"/>
</dbReference>
<dbReference type="GO" id="GO:0005737">
    <property type="term" value="C:cytoplasm"/>
    <property type="evidence" value="ECO:0007669"/>
    <property type="project" value="TreeGrafter"/>
</dbReference>
<dbReference type="PANTHER" id="PTHR43557">
    <property type="entry name" value="APOPTOSIS-INDUCING FACTOR 1"/>
    <property type="match status" value="1"/>
</dbReference>
<evidence type="ECO:0000256" key="4">
    <source>
        <dbReference type="ARBA" id="ARBA00023002"/>
    </source>
</evidence>